<gene>
    <name evidence="10" type="primary">uraH</name>
    <name evidence="10" type="ORF">D7003_19790</name>
</gene>
<dbReference type="Proteomes" id="UP000273807">
    <property type="component" value="Unassembled WGS sequence"/>
</dbReference>
<dbReference type="EC" id="3.5.2.17" evidence="8"/>
<evidence type="ECO:0000256" key="7">
    <source>
        <dbReference type="PIRSR" id="PIRSR600895-51"/>
    </source>
</evidence>
<evidence type="ECO:0000313" key="10">
    <source>
        <dbReference type="EMBL" id="RNL48701.1"/>
    </source>
</evidence>
<dbReference type="AlphaFoldDB" id="A0A3N0BKN3"/>
<evidence type="ECO:0000256" key="5">
    <source>
        <dbReference type="ARBA" id="ARBA00022631"/>
    </source>
</evidence>
<dbReference type="GO" id="GO:0033971">
    <property type="term" value="F:hydroxyisourate hydrolase activity"/>
    <property type="evidence" value="ECO:0007669"/>
    <property type="project" value="UniProtKB-EC"/>
</dbReference>
<accession>A0A3N0BKN3</accession>
<organism evidence="10 11">
    <name type="scientific">Arthrobacter oryzae</name>
    <dbReference type="NCBI Taxonomy" id="409290"/>
    <lineage>
        <taxon>Bacteria</taxon>
        <taxon>Bacillati</taxon>
        <taxon>Actinomycetota</taxon>
        <taxon>Actinomycetes</taxon>
        <taxon>Micrococcales</taxon>
        <taxon>Micrococcaceae</taxon>
        <taxon>Arthrobacter</taxon>
    </lineage>
</organism>
<evidence type="ECO:0000256" key="1">
    <source>
        <dbReference type="ARBA" id="ARBA00001043"/>
    </source>
</evidence>
<comment type="similarity">
    <text evidence="3 8">Belongs to the transthyretin family. 5-hydroxyisourate hydrolase subfamily.</text>
</comment>
<dbReference type="InterPro" id="IPR000895">
    <property type="entry name" value="Transthyretin/HIU_hydrolase"/>
</dbReference>
<dbReference type="SUPFAM" id="SSF49472">
    <property type="entry name" value="Transthyretin (synonym: prealbumin)"/>
    <property type="match status" value="1"/>
</dbReference>
<dbReference type="PANTHER" id="PTHR10395">
    <property type="entry name" value="URICASE AND TRANSTHYRETIN-RELATED"/>
    <property type="match status" value="1"/>
</dbReference>
<comment type="catalytic activity">
    <reaction evidence="1 8">
        <text>5-hydroxyisourate + H2O = 5-hydroxy-2-oxo-4-ureido-2,5-dihydro-1H-imidazole-5-carboxylate + H(+)</text>
        <dbReference type="Rhea" id="RHEA:23736"/>
        <dbReference type="ChEBI" id="CHEBI:15377"/>
        <dbReference type="ChEBI" id="CHEBI:15378"/>
        <dbReference type="ChEBI" id="CHEBI:18072"/>
        <dbReference type="ChEBI" id="CHEBI:58639"/>
        <dbReference type="EC" id="3.5.2.17"/>
    </reaction>
</comment>
<feature type="binding site" evidence="7">
    <location>
        <position position="110"/>
    </location>
    <ligand>
        <name>substrate</name>
    </ligand>
</feature>
<dbReference type="SMART" id="SM00095">
    <property type="entry name" value="TR_THY"/>
    <property type="match status" value="1"/>
</dbReference>
<keyword evidence="6 8" id="KW-0378">Hydrolase</keyword>
<dbReference type="PRINTS" id="PR00189">
    <property type="entry name" value="TRNSTHYRETIN"/>
</dbReference>
<evidence type="ECO:0000256" key="3">
    <source>
        <dbReference type="ARBA" id="ARBA00009850"/>
    </source>
</evidence>
<reference evidence="10 11" key="1">
    <citation type="submission" date="2018-10" db="EMBL/GenBank/DDBJ databases">
        <title>Genome sequencing of Arthrobacter oryzae TNB02.</title>
        <authorList>
            <person name="Cho Y.-J."/>
            <person name="Cho A."/>
            <person name="Kim O.-S."/>
        </authorList>
    </citation>
    <scope>NUCLEOTIDE SEQUENCE [LARGE SCALE GENOMIC DNA]</scope>
    <source>
        <strain evidence="10 11">TNB02</strain>
    </source>
</reference>
<evidence type="ECO:0000256" key="8">
    <source>
        <dbReference type="RuleBase" id="RU361270"/>
    </source>
</evidence>
<evidence type="ECO:0000256" key="2">
    <source>
        <dbReference type="ARBA" id="ARBA00002704"/>
    </source>
</evidence>
<dbReference type="Gene3D" id="2.60.40.180">
    <property type="entry name" value="Transthyretin/hydroxyisourate hydrolase domain"/>
    <property type="match status" value="1"/>
</dbReference>
<dbReference type="InterPro" id="IPR014306">
    <property type="entry name" value="Hydroxyisourate_hydrolase"/>
</dbReference>
<evidence type="ECO:0000256" key="6">
    <source>
        <dbReference type="ARBA" id="ARBA00022801"/>
    </source>
</evidence>
<sequence>MTISHITTHILDTATGKPAAGVPVSLLALDNGAWSELAAAHTDNDGRVKELGPEVLDSGTYRLQFSTAEYFAALNTPTFFPEVVLTFTVDRNEAHYHVPLLLSPFAFSSYRGS</sequence>
<dbReference type="OrthoDB" id="9792386at2"/>
<dbReference type="PANTHER" id="PTHR10395:SF7">
    <property type="entry name" value="5-HYDROXYISOURATE HYDROLASE"/>
    <property type="match status" value="1"/>
</dbReference>
<evidence type="ECO:0000313" key="11">
    <source>
        <dbReference type="Proteomes" id="UP000273807"/>
    </source>
</evidence>
<feature type="domain" description="Transthyretin/hydroxyisourate hydrolase" evidence="9">
    <location>
        <begin position="1"/>
        <end position="113"/>
    </location>
</feature>
<evidence type="ECO:0000259" key="9">
    <source>
        <dbReference type="SMART" id="SM00095"/>
    </source>
</evidence>
<dbReference type="InterPro" id="IPR023416">
    <property type="entry name" value="Transthyretin/HIU_hydrolase_d"/>
</dbReference>
<dbReference type="PROSITE" id="PS00768">
    <property type="entry name" value="TRANSTHYRETIN_1"/>
    <property type="match status" value="1"/>
</dbReference>
<keyword evidence="5 8" id="KW-0659">Purine metabolism</keyword>
<dbReference type="InterPro" id="IPR023418">
    <property type="entry name" value="Thyroxine_BS"/>
</dbReference>
<dbReference type="GO" id="GO:0006144">
    <property type="term" value="P:purine nucleobase metabolic process"/>
    <property type="evidence" value="ECO:0007669"/>
    <property type="project" value="UniProtKB-KW"/>
</dbReference>
<dbReference type="EMBL" id="RBED01000150">
    <property type="protein sequence ID" value="RNL48701.1"/>
    <property type="molecule type" value="Genomic_DNA"/>
</dbReference>
<evidence type="ECO:0000256" key="4">
    <source>
        <dbReference type="ARBA" id="ARBA00011881"/>
    </source>
</evidence>
<feature type="binding site" evidence="7">
    <location>
        <position position="9"/>
    </location>
    <ligand>
        <name>substrate</name>
    </ligand>
</feature>
<name>A0A3N0BKN3_9MICC</name>
<dbReference type="Pfam" id="PF00576">
    <property type="entry name" value="Transthyretin"/>
    <property type="match status" value="1"/>
</dbReference>
<protein>
    <recommendedName>
        <fullName evidence="8">5-hydroxyisourate hydrolase</fullName>
        <shortName evidence="8">HIU hydrolase</shortName>
        <shortName evidence="8">HIUHase</shortName>
        <ecNumber evidence="8">3.5.2.17</ecNumber>
    </recommendedName>
</protein>
<dbReference type="CDD" id="cd05822">
    <property type="entry name" value="TLP_HIUase"/>
    <property type="match status" value="1"/>
</dbReference>
<dbReference type="InterPro" id="IPR036817">
    <property type="entry name" value="Transthyretin/HIU_hydrolase_sf"/>
</dbReference>
<dbReference type="NCBIfam" id="TIGR02962">
    <property type="entry name" value="hdxy_isourate"/>
    <property type="match status" value="1"/>
</dbReference>
<comment type="function">
    <text evidence="2">Catalyzes the hydrolysis of 5-hydroxyisourate (HIU) to 2-oxo-4-hydroxy-4-carboxy-5-ureidoimidazoline (OHCU).</text>
</comment>
<dbReference type="RefSeq" id="WP_123257114.1">
    <property type="nucleotide sequence ID" value="NZ_RBED01000150.1"/>
</dbReference>
<proteinExistence type="inferred from homology"/>
<comment type="caution">
    <text evidence="10">The sequence shown here is derived from an EMBL/GenBank/DDBJ whole genome shotgun (WGS) entry which is preliminary data.</text>
</comment>
<comment type="subunit">
    <text evidence="4 8">Homotetramer.</text>
</comment>
<keyword evidence="11" id="KW-1185">Reference proteome</keyword>
<feature type="binding site" evidence="7">
    <location>
        <position position="47"/>
    </location>
    <ligand>
        <name>substrate</name>
    </ligand>
</feature>